<dbReference type="InterPro" id="IPR039421">
    <property type="entry name" value="Type_1_exporter"/>
</dbReference>
<dbReference type="InterPro" id="IPR036640">
    <property type="entry name" value="ABC1_TM_sf"/>
</dbReference>
<gene>
    <name evidence="9" type="ORF">IAB60_10090</name>
</gene>
<feature type="transmembrane region" description="Helical" evidence="7">
    <location>
        <begin position="16"/>
        <end position="35"/>
    </location>
</feature>
<dbReference type="InterPro" id="IPR017871">
    <property type="entry name" value="ABC_transporter-like_CS"/>
</dbReference>
<dbReference type="PANTHER" id="PTHR24221">
    <property type="entry name" value="ATP-BINDING CASSETTE SUB-FAMILY B"/>
    <property type="match status" value="1"/>
</dbReference>
<dbReference type="Gene3D" id="3.40.50.300">
    <property type="entry name" value="P-loop containing nucleotide triphosphate hydrolases"/>
    <property type="match status" value="1"/>
</dbReference>
<dbReference type="SUPFAM" id="SSF52540">
    <property type="entry name" value="P-loop containing nucleoside triphosphate hydrolases"/>
    <property type="match status" value="1"/>
</dbReference>
<evidence type="ECO:0000256" key="7">
    <source>
        <dbReference type="SAM" id="Phobius"/>
    </source>
</evidence>
<dbReference type="PROSITE" id="PS00211">
    <property type="entry name" value="ABC_TRANSPORTER_1"/>
    <property type="match status" value="1"/>
</dbReference>
<dbReference type="SUPFAM" id="SSF90123">
    <property type="entry name" value="ABC transporter transmembrane region"/>
    <property type="match status" value="1"/>
</dbReference>
<keyword evidence="5 7" id="KW-1133">Transmembrane helix</keyword>
<dbReference type="PANTHER" id="PTHR24221:SF646">
    <property type="entry name" value="HAEMOLYSIN SECRETION ATP-BINDING PROTEIN"/>
    <property type="match status" value="1"/>
</dbReference>
<dbReference type="PROSITE" id="PS50893">
    <property type="entry name" value="ABC_TRANSPORTER_2"/>
    <property type="match status" value="1"/>
</dbReference>
<evidence type="ECO:0000256" key="1">
    <source>
        <dbReference type="ARBA" id="ARBA00004651"/>
    </source>
</evidence>
<accession>A0A9D1GK57</accession>
<evidence type="ECO:0000256" key="5">
    <source>
        <dbReference type="ARBA" id="ARBA00022989"/>
    </source>
</evidence>
<keyword evidence="6 7" id="KW-0472">Membrane</keyword>
<dbReference type="GO" id="GO:0016887">
    <property type="term" value="F:ATP hydrolysis activity"/>
    <property type="evidence" value="ECO:0007669"/>
    <property type="project" value="InterPro"/>
</dbReference>
<comment type="caution">
    <text evidence="9">The sequence shown here is derived from an EMBL/GenBank/DDBJ whole genome shotgun (WGS) entry which is preliminary data.</text>
</comment>
<dbReference type="SMART" id="SM00382">
    <property type="entry name" value="AAA"/>
    <property type="match status" value="1"/>
</dbReference>
<keyword evidence="2 7" id="KW-0812">Transmembrane</keyword>
<proteinExistence type="predicted"/>
<name>A0A9D1GK57_9FIRM</name>
<dbReference type="InterPro" id="IPR003593">
    <property type="entry name" value="AAA+_ATPase"/>
</dbReference>
<dbReference type="GO" id="GO:0005886">
    <property type="term" value="C:plasma membrane"/>
    <property type="evidence" value="ECO:0007669"/>
    <property type="project" value="UniProtKB-SubCell"/>
</dbReference>
<evidence type="ECO:0000256" key="6">
    <source>
        <dbReference type="ARBA" id="ARBA00023136"/>
    </source>
</evidence>
<evidence type="ECO:0000313" key="10">
    <source>
        <dbReference type="Proteomes" id="UP000886860"/>
    </source>
</evidence>
<evidence type="ECO:0000313" key="9">
    <source>
        <dbReference type="EMBL" id="HIT42420.1"/>
    </source>
</evidence>
<dbReference type="EMBL" id="DVKS01000172">
    <property type="protein sequence ID" value="HIT42420.1"/>
    <property type="molecule type" value="Genomic_DNA"/>
</dbReference>
<keyword evidence="4 9" id="KW-0067">ATP-binding</keyword>
<dbReference type="InterPro" id="IPR003439">
    <property type="entry name" value="ABC_transporter-like_ATP-bd"/>
</dbReference>
<dbReference type="Proteomes" id="UP000886860">
    <property type="component" value="Unassembled WGS sequence"/>
</dbReference>
<dbReference type="Gene3D" id="1.20.1560.10">
    <property type="entry name" value="ABC transporter type 1, transmembrane domain"/>
    <property type="match status" value="1"/>
</dbReference>
<evidence type="ECO:0000256" key="4">
    <source>
        <dbReference type="ARBA" id="ARBA00022840"/>
    </source>
</evidence>
<dbReference type="AlphaFoldDB" id="A0A9D1GK57"/>
<feature type="transmembrane region" description="Helical" evidence="7">
    <location>
        <begin position="111"/>
        <end position="129"/>
    </location>
</feature>
<organism evidence="9 10">
    <name type="scientific">Candidatus Caccovicinus merdipullorum</name>
    <dbReference type="NCBI Taxonomy" id="2840724"/>
    <lineage>
        <taxon>Bacteria</taxon>
        <taxon>Bacillati</taxon>
        <taxon>Bacillota</taxon>
        <taxon>Clostridia</taxon>
        <taxon>Eubacteriales</taxon>
        <taxon>Candidatus Caccovicinus</taxon>
    </lineage>
</organism>
<dbReference type="InterPro" id="IPR027417">
    <property type="entry name" value="P-loop_NTPase"/>
</dbReference>
<evidence type="ECO:0000256" key="2">
    <source>
        <dbReference type="ARBA" id="ARBA00022692"/>
    </source>
</evidence>
<dbReference type="GO" id="GO:0005524">
    <property type="term" value="F:ATP binding"/>
    <property type="evidence" value="ECO:0007669"/>
    <property type="project" value="UniProtKB-KW"/>
</dbReference>
<reference evidence="9" key="1">
    <citation type="submission" date="2020-10" db="EMBL/GenBank/DDBJ databases">
        <authorList>
            <person name="Gilroy R."/>
        </authorList>
    </citation>
    <scope>NUCLEOTIDE SEQUENCE</scope>
    <source>
        <strain evidence="9">CHK123-3438</strain>
    </source>
</reference>
<evidence type="ECO:0000259" key="8">
    <source>
        <dbReference type="PROSITE" id="PS50893"/>
    </source>
</evidence>
<protein>
    <submittedName>
        <fullName evidence="9">ABC transporter ATP-binding protein</fullName>
    </submittedName>
</protein>
<sequence>MLIHVGLILSALAFQVWWSALAATLIFIPLFCMAVKAGRSVYETSRAAEKHTRRAQFFQEVLTGRENVEERALFSYTKELNRRWYERYKTAYGIHFKAESLRIMKMKSGSLVTVLISAMVVGTLLVPLRAGTVSIGMFIGLATAVFGLVQDMSWELAYIVSELSRYREYMQDFTAFSRLSEAPGALELPAEQIQKPSCIEFKGVSFAYPGTDRLILNQMSFRLEEGKQYAFVGANGAGKTTITKLLTGLYDTYSGEILIDGKNLRDFSPAERKAMFSVVYQDFARYEIPMKDCIGIGNVRGASVKEIWQAVHLVELDSMVDQLPEGLDTALGRTRTDGVDLSGGQWQRIAIARTLVSHAPIHILDEPTAALDPVAESAVYEMYQKISEGKSTIYITHRLGAARLADEILVIADGKVCECGSHESLMEKEGLYAGMYKSQKAWYE</sequence>
<keyword evidence="3" id="KW-0547">Nucleotide-binding</keyword>
<comment type="subcellular location">
    <subcellularLocation>
        <location evidence="1">Cell membrane</location>
        <topology evidence="1">Multi-pass membrane protein</topology>
    </subcellularLocation>
</comment>
<feature type="domain" description="ABC transporter" evidence="8">
    <location>
        <begin position="199"/>
        <end position="438"/>
    </location>
</feature>
<reference evidence="9" key="2">
    <citation type="journal article" date="2021" name="PeerJ">
        <title>Extensive microbial diversity within the chicken gut microbiome revealed by metagenomics and culture.</title>
        <authorList>
            <person name="Gilroy R."/>
            <person name="Ravi A."/>
            <person name="Getino M."/>
            <person name="Pursley I."/>
            <person name="Horton D.L."/>
            <person name="Alikhan N.F."/>
            <person name="Baker D."/>
            <person name="Gharbi K."/>
            <person name="Hall N."/>
            <person name="Watson M."/>
            <person name="Adriaenssens E.M."/>
            <person name="Foster-Nyarko E."/>
            <person name="Jarju S."/>
            <person name="Secka A."/>
            <person name="Antonio M."/>
            <person name="Oren A."/>
            <person name="Chaudhuri R.R."/>
            <person name="La Ragione R."/>
            <person name="Hildebrand F."/>
            <person name="Pallen M.J."/>
        </authorList>
    </citation>
    <scope>NUCLEOTIDE SEQUENCE</scope>
    <source>
        <strain evidence="9">CHK123-3438</strain>
    </source>
</reference>
<dbReference type="Pfam" id="PF00005">
    <property type="entry name" value="ABC_tran"/>
    <property type="match status" value="1"/>
</dbReference>
<dbReference type="GO" id="GO:0034040">
    <property type="term" value="F:ATPase-coupled lipid transmembrane transporter activity"/>
    <property type="evidence" value="ECO:0007669"/>
    <property type="project" value="TreeGrafter"/>
</dbReference>
<evidence type="ECO:0000256" key="3">
    <source>
        <dbReference type="ARBA" id="ARBA00022741"/>
    </source>
</evidence>